<dbReference type="PANTHER" id="PTHR36039">
    <property type="match status" value="1"/>
</dbReference>
<dbReference type="EMBL" id="JBHSBL010000015">
    <property type="protein sequence ID" value="MFC4066660.1"/>
    <property type="molecule type" value="Genomic_DNA"/>
</dbReference>
<dbReference type="PANTHER" id="PTHR36039:SF2">
    <property type="entry name" value="RNA LIGASE_CYCLIC NUCLEOTIDE PHOSPHODIESTERASE FAMILY PROTEIN"/>
    <property type="match status" value="1"/>
</dbReference>
<organism evidence="1 2">
    <name type="scientific">Actinoplanes subglobosus</name>
    <dbReference type="NCBI Taxonomy" id="1547892"/>
    <lineage>
        <taxon>Bacteria</taxon>
        <taxon>Bacillati</taxon>
        <taxon>Actinomycetota</taxon>
        <taxon>Actinomycetes</taxon>
        <taxon>Micromonosporales</taxon>
        <taxon>Micromonosporaceae</taxon>
        <taxon>Actinoplanes</taxon>
    </lineage>
</organism>
<dbReference type="Gene3D" id="3.90.1140.10">
    <property type="entry name" value="Cyclic phosphodiesterase"/>
    <property type="match status" value="1"/>
</dbReference>
<name>A0ABV8IY74_9ACTN</name>
<sequence>MPFAIELFLDEHSDRLVRHIWAALDAHGVGSLGSRPGSGRHPHVSLSVFEHGDASTVSDVLRPMLADVAGLSLPLANLGFFLTDESVAFLGVVPSQRLLALHRQVHEAIEPIVEGVWPYYRPDALVPHCTLATGVTDRAVVIDVVSGFTLPIHAVAASGRLVEVL</sequence>
<dbReference type="SUPFAM" id="SSF55144">
    <property type="entry name" value="LigT-like"/>
    <property type="match status" value="1"/>
</dbReference>
<dbReference type="GO" id="GO:0016874">
    <property type="term" value="F:ligase activity"/>
    <property type="evidence" value="ECO:0007669"/>
    <property type="project" value="UniProtKB-KW"/>
</dbReference>
<dbReference type="InterPro" id="IPR009097">
    <property type="entry name" value="Cyclic_Pdiesterase"/>
</dbReference>
<gene>
    <name evidence="1" type="ORF">ACFO0C_17115</name>
</gene>
<keyword evidence="1" id="KW-0436">Ligase</keyword>
<proteinExistence type="predicted"/>
<dbReference type="RefSeq" id="WP_378067624.1">
    <property type="nucleotide sequence ID" value="NZ_JBHSBL010000015.1"/>
</dbReference>
<accession>A0ABV8IY74</accession>
<keyword evidence="2" id="KW-1185">Reference proteome</keyword>
<dbReference type="Proteomes" id="UP001595867">
    <property type="component" value="Unassembled WGS sequence"/>
</dbReference>
<evidence type="ECO:0000313" key="1">
    <source>
        <dbReference type="EMBL" id="MFC4066660.1"/>
    </source>
</evidence>
<comment type="caution">
    <text evidence="1">The sequence shown here is derived from an EMBL/GenBank/DDBJ whole genome shotgun (WGS) entry which is preliminary data.</text>
</comment>
<reference evidence="2" key="1">
    <citation type="journal article" date="2019" name="Int. J. Syst. Evol. Microbiol.">
        <title>The Global Catalogue of Microorganisms (GCM) 10K type strain sequencing project: providing services to taxonomists for standard genome sequencing and annotation.</title>
        <authorList>
            <consortium name="The Broad Institute Genomics Platform"/>
            <consortium name="The Broad Institute Genome Sequencing Center for Infectious Disease"/>
            <person name="Wu L."/>
            <person name="Ma J."/>
        </authorList>
    </citation>
    <scope>NUCLEOTIDE SEQUENCE [LARGE SCALE GENOMIC DNA]</scope>
    <source>
        <strain evidence="2">TBRC 5832</strain>
    </source>
</reference>
<evidence type="ECO:0000313" key="2">
    <source>
        <dbReference type="Proteomes" id="UP001595867"/>
    </source>
</evidence>
<protein>
    <submittedName>
        <fullName evidence="1">2'-5' RNA ligase family protein</fullName>
    </submittedName>
</protein>
<dbReference type="Pfam" id="PF13563">
    <property type="entry name" value="2_5_RNA_ligase2"/>
    <property type="match status" value="1"/>
</dbReference>